<evidence type="ECO:0000256" key="2">
    <source>
        <dbReference type="ARBA" id="ARBA00023242"/>
    </source>
</evidence>
<feature type="region of interest" description="Disordered" evidence="3">
    <location>
        <begin position="311"/>
        <end position="378"/>
    </location>
</feature>
<dbReference type="AlphaFoldDB" id="A0A8T0MLA5"/>
<feature type="compositionally biased region" description="Pro residues" evidence="3">
    <location>
        <begin position="428"/>
        <end position="439"/>
    </location>
</feature>
<keyword evidence="2" id="KW-0539">Nucleus</keyword>
<dbReference type="InterPro" id="IPR033485">
    <property type="entry name" value="EMSY-LIKE_plant"/>
</dbReference>
<dbReference type="Proteomes" id="UP000823388">
    <property type="component" value="Chromosome 9N"/>
</dbReference>
<feature type="compositionally biased region" description="Basic and acidic residues" evidence="3">
    <location>
        <begin position="353"/>
        <end position="378"/>
    </location>
</feature>
<dbReference type="GO" id="GO:0050832">
    <property type="term" value="P:defense response to fungus"/>
    <property type="evidence" value="ECO:0007669"/>
    <property type="project" value="InterPro"/>
</dbReference>
<dbReference type="PANTHER" id="PTHR33432">
    <property type="entry name" value="PROTEIN EMSY-LIKE 4"/>
    <property type="match status" value="1"/>
</dbReference>
<comment type="caution">
    <text evidence="5">The sequence shown here is derived from an EMBL/GenBank/DDBJ whole genome shotgun (WGS) entry which is preliminary data.</text>
</comment>
<protein>
    <recommendedName>
        <fullName evidence="4">ENT domain-containing protein</fullName>
    </recommendedName>
</protein>
<dbReference type="NCBIfam" id="TIGR01565">
    <property type="entry name" value="homeo_ZF_HD"/>
    <property type="match status" value="1"/>
</dbReference>
<dbReference type="Pfam" id="PF03735">
    <property type="entry name" value="ENT"/>
    <property type="match status" value="1"/>
</dbReference>
<dbReference type="InterPro" id="IPR036142">
    <property type="entry name" value="ENT_dom-like_sf"/>
</dbReference>
<feature type="region of interest" description="Disordered" evidence="3">
    <location>
        <begin position="428"/>
        <end position="512"/>
    </location>
</feature>
<evidence type="ECO:0000256" key="1">
    <source>
        <dbReference type="ARBA" id="ARBA00004123"/>
    </source>
</evidence>
<sequence>MFLQLQVKLLTKLRNELRISHIEHKEVIVKASSNENIKSLRKFSLVTLSALTKTNPSFDAHAMVHDKNGSTGQVSTSSTSCLSLLQQSPISEHSMSTTRDTGISDISNWAKEGPYFESHAVVSAKRLKSVNGRAPSVQLPVADSVAMVKGRTDDTLDSETISCEVKSGCTSPIFQEKHSKPNASQVPSCVDHARQESGKRKAEVPGMRVSTSLGVMGIKYGIKYQRLMNKDSDLEHGSETINLCLTASLLHKVERLLREMPYPANLEKAKSILKAQEKDLLDVLVKLSEISYDGWEAAEKEMISRSRVSLQRRYPPHRQPPPAAPPAPLRTPPHATLMALASSPAPCKKRSKTTAEQRSRMREFAYRKRSKTTAEQRSRMREFAYRVGWSICKAGAGAGAVDAFCAQVGVPRHALRIWMVNNRHLAKIPPPSLPSPPLPSRHRDHPPAATPPQGSITEDGKPPEPEAAALADDGGKEDKNEEASDQVTQLGRGHRSRKPNKRYGGQWNSIWM</sequence>
<dbReference type="Gene3D" id="1.10.1240.40">
    <property type="entry name" value="ENT domain"/>
    <property type="match status" value="1"/>
</dbReference>
<dbReference type="Gene3D" id="1.10.10.60">
    <property type="entry name" value="Homeodomain-like"/>
    <property type="match status" value="1"/>
</dbReference>
<dbReference type="EMBL" id="CM029054">
    <property type="protein sequence ID" value="KAG2537947.1"/>
    <property type="molecule type" value="Genomic_DNA"/>
</dbReference>
<dbReference type="SUPFAM" id="SSF158639">
    <property type="entry name" value="ENT-like"/>
    <property type="match status" value="1"/>
</dbReference>
<accession>A0A8T0MLA5</accession>
<feature type="compositionally biased region" description="Basic and acidic residues" evidence="3">
    <location>
        <begin position="473"/>
        <end position="482"/>
    </location>
</feature>
<evidence type="ECO:0000256" key="3">
    <source>
        <dbReference type="SAM" id="MobiDB-lite"/>
    </source>
</evidence>
<proteinExistence type="predicted"/>
<dbReference type="SUPFAM" id="SSF46689">
    <property type="entry name" value="Homeodomain-like"/>
    <property type="match status" value="1"/>
</dbReference>
<feature type="compositionally biased region" description="Basic residues" evidence="3">
    <location>
        <begin position="492"/>
        <end position="501"/>
    </location>
</feature>
<feature type="domain" description="ENT" evidence="4">
    <location>
        <begin position="1"/>
        <end position="64"/>
    </location>
</feature>
<organism evidence="5 6">
    <name type="scientific">Panicum virgatum</name>
    <name type="common">Blackwell switchgrass</name>
    <dbReference type="NCBI Taxonomy" id="38727"/>
    <lineage>
        <taxon>Eukaryota</taxon>
        <taxon>Viridiplantae</taxon>
        <taxon>Streptophyta</taxon>
        <taxon>Embryophyta</taxon>
        <taxon>Tracheophyta</taxon>
        <taxon>Spermatophyta</taxon>
        <taxon>Magnoliopsida</taxon>
        <taxon>Liliopsida</taxon>
        <taxon>Poales</taxon>
        <taxon>Poaceae</taxon>
        <taxon>PACMAD clade</taxon>
        <taxon>Panicoideae</taxon>
        <taxon>Panicodae</taxon>
        <taxon>Paniceae</taxon>
        <taxon>Panicinae</taxon>
        <taxon>Panicum</taxon>
        <taxon>Panicum sect. Hiantes</taxon>
    </lineage>
</organism>
<dbReference type="InterPro" id="IPR009057">
    <property type="entry name" value="Homeodomain-like_sf"/>
</dbReference>
<keyword evidence="6" id="KW-1185">Reference proteome</keyword>
<dbReference type="PROSITE" id="PS51138">
    <property type="entry name" value="ENT"/>
    <property type="match status" value="1"/>
</dbReference>
<comment type="subcellular location">
    <subcellularLocation>
        <location evidence="1">Nucleus</location>
    </subcellularLocation>
</comment>
<dbReference type="PANTHER" id="PTHR33432:SF22">
    <property type="entry name" value="OS10G0436850 PROTEIN"/>
    <property type="match status" value="1"/>
</dbReference>
<dbReference type="InterPro" id="IPR006455">
    <property type="entry name" value="Homeodomain_ZF_HD"/>
</dbReference>
<evidence type="ECO:0000259" key="4">
    <source>
        <dbReference type="PROSITE" id="PS51138"/>
    </source>
</evidence>
<evidence type="ECO:0000313" key="6">
    <source>
        <dbReference type="Proteomes" id="UP000823388"/>
    </source>
</evidence>
<dbReference type="GO" id="GO:0005634">
    <property type="term" value="C:nucleus"/>
    <property type="evidence" value="ECO:0007669"/>
    <property type="project" value="UniProtKB-SubCell"/>
</dbReference>
<gene>
    <name evidence="5" type="ORF">PVAP13_9NG320700</name>
</gene>
<name>A0A8T0MLA5_PANVG</name>
<reference evidence="5" key="1">
    <citation type="submission" date="2020-05" db="EMBL/GenBank/DDBJ databases">
        <title>WGS assembly of Panicum virgatum.</title>
        <authorList>
            <person name="Lovell J.T."/>
            <person name="Jenkins J."/>
            <person name="Shu S."/>
            <person name="Juenger T.E."/>
            <person name="Schmutz J."/>
        </authorList>
    </citation>
    <scope>NUCLEOTIDE SEQUENCE</scope>
    <source>
        <strain evidence="5">AP13</strain>
    </source>
</reference>
<feature type="compositionally biased region" description="Pro residues" evidence="3">
    <location>
        <begin position="317"/>
        <end position="331"/>
    </location>
</feature>
<dbReference type="InterPro" id="IPR005491">
    <property type="entry name" value="ENT_dom"/>
</dbReference>
<evidence type="ECO:0000313" key="5">
    <source>
        <dbReference type="EMBL" id="KAG2537947.1"/>
    </source>
</evidence>